<protein>
    <submittedName>
        <fullName evidence="2">Two-component response regulator ORR4-like</fullName>
    </submittedName>
</protein>
<sequence length="123" mass="13824">MPPPPPSSSIIATHYLLIQRSPMINQRTKIKGEKDTFYELTTAENGQKALELLGLVEGQYSKSTRETNINLIITDYCMPGMTGNDLLKRVKGSSNLKEIHVVIVSSENVPTRIKKYKVLKNFC</sequence>
<name>A0AC58S4E9_TOBAC</name>
<accession>A0AC58S4E9</accession>
<keyword evidence="1" id="KW-1185">Reference proteome</keyword>
<gene>
    <name evidence="2" type="primary">LOC107779084</name>
</gene>
<organism evidence="1 2">
    <name type="scientific">Nicotiana tabacum</name>
    <name type="common">Common tobacco</name>
    <dbReference type="NCBI Taxonomy" id="4097"/>
    <lineage>
        <taxon>Eukaryota</taxon>
        <taxon>Viridiplantae</taxon>
        <taxon>Streptophyta</taxon>
        <taxon>Embryophyta</taxon>
        <taxon>Tracheophyta</taxon>
        <taxon>Spermatophyta</taxon>
        <taxon>Magnoliopsida</taxon>
        <taxon>eudicotyledons</taxon>
        <taxon>Gunneridae</taxon>
        <taxon>Pentapetalae</taxon>
        <taxon>asterids</taxon>
        <taxon>lamiids</taxon>
        <taxon>Solanales</taxon>
        <taxon>Solanaceae</taxon>
        <taxon>Nicotianoideae</taxon>
        <taxon>Nicotianeae</taxon>
        <taxon>Nicotiana</taxon>
    </lineage>
</organism>
<dbReference type="Proteomes" id="UP000790787">
    <property type="component" value="Chromosome 10"/>
</dbReference>
<reference evidence="2" key="2">
    <citation type="submission" date="2025-08" db="UniProtKB">
        <authorList>
            <consortium name="RefSeq"/>
        </authorList>
    </citation>
    <scope>IDENTIFICATION</scope>
    <source>
        <tissue evidence="2">Leaf</tissue>
    </source>
</reference>
<reference evidence="1" key="1">
    <citation type="journal article" date="2014" name="Nat. Commun.">
        <title>The tobacco genome sequence and its comparison with those of tomato and potato.</title>
        <authorList>
            <person name="Sierro N."/>
            <person name="Battey J.N."/>
            <person name="Ouadi S."/>
            <person name="Bakaher N."/>
            <person name="Bovet L."/>
            <person name="Willig A."/>
            <person name="Goepfert S."/>
            <person name="Peitsch M.C."/>
            <person name="Ivanov N.V."/>
        </authorList>
    </citation>
    <scope>NUCLEOTIDE SEQUENCE [LARGE SCALE GENOMIC DNA]</scope>
</reference>
<evidence type="ECO:0000313" key="1">
    <source>
        <dbReference type="Proteomes" id="UP000790787"/>
    </source>
</evidence>
<dbReference type="RefSeq" id="XP_075079861.1">
    <property type="nucleotide sequence ID" value="XM_075223760.1"/>
</dbReference>
<proteinExistence type="predicted"/>
<evidence type="ECO:0000313" key="2">
    <source>
        <dbReference type="RefSeq" id="XP_075079861.1"/>
    </source>
</evidence>